<dbReference type="AlphaFoldDB" id="A0A9K3DCW6"/>
<organism evidence="1 2">
    <name type="scientific">Kipferlia bialata</name>
    <dbReference type="NCBI Taxonomy" id="797122"/>
    <lineage>
        <taxon>Eukaryota</taxon>
        <taxon>Metamonada</taxon>
        <taxon>Carpediemonas-like organisms</taxon>
        <taxon>Kipferlia</taxon>
    </lineage>
</organism>
<keyword evidence="2" id="KW-1185">Reference proteome</keyword>
<protein>
    <submittedName>
        <fullName evidence="1">Uncharacterized protein</fullName>
    </submittedName>
</protein>
<gene>
    <name evidence="1" type="ORF">KIPB_016369</name>
</gene>
<comment type="caution">
    <text evidence="1">The sequence shown here is derived from an EMBL/GenBank/DDBJ whole genome shotgun (WGS) entry which is preliminary data.</text>
</comment>
<dbReference type="EMBL" id="BDIP01009939">
    <property type="protein sequence ID" value="GIQ92542.1"/>
    <property type="molecule type" value="Genomic_DNA"/>
</dbReference>
<accession>A0A9K3DCW6</accession>
<evidence type="ECO:0000313" key="2">
    <source>
        <dbReference type="Proteomes" id="UP000265618"/>
    </source>
</evidence>
<name>A0A9K3DCW6_9EUKA</name>
<reference evidence="1 2" key="1">
    <citation type="journal article" date="2018" name="PLoS ONE">
        <title>The draft genome of Kipferlia bialata reveals reductive genome evolution in fornicate parasites.</title>
        <authorList>
            <person name="Tanifuji G."/>
            <person name="Takabayashi S."/>
            <person name="Kume K."/>
            <person name="Takagi M."/>
            <person name="Nakayama T."/>
            <person name="Kamikawa R."/>
            <person name="Inagaki Y."/>
            <person name="Hashimoto T."/>
        </authorList>
    </citation>
    <scope>NUCLEOTIDE SEQUENCE [LARGE SCALE GENOMIC DNA]</scope>
    <source>
        <strain evidence="1">NY0173</strain>
    </source>
</reference>
<dbReference type="Proteomes" id="UP000265618">
    <property type="component" value="Unassembled WGS sequence"/>
</dbReference>
<evidence type="ECO:0000313" key="1">
    <source>
        <dbReference type="EMBL" id="GIQ92542.1"/>
    </source>
</evidence>
<proteinExistence type="predicted"/>
<sequence length="98" mass="10475">VHICLQDTSTELPVLCRYDILCRSADCSVKCSSATTSVSTCGAAIALQPRRPEAYVYRSIARVLMGDGPSIISAIQDAQAAYSCVSNVPLKHGRVDTK</sequence>
<feature type="non-terminal residue" evidence="1">
    <location>
        <position position="98"/>
    </location>
</feature>
<feature type="non-terminal residue" evidence="1">
    <location>
        <position position="1"/>
    </location>
</feature>